<dbReference type="InterPro" id="IPR013324">
    <property type="entry name" value="RNA_pol_sigma_r3/r4-like"/>
</dbReference>
<evidence type="ECO:0000256" key="2">
    <source>
        <dbReference type="ARBA" id="ARBA00023015"/>
    </source>
</evidence>
<dbReference type="PANTHER" id="PTHR43133">
    <property type="entry name" value="RNA POLYMERASE ECF-TYPE SIGMA FACTO"/>
    <property type="match status" value="1"/>
</dbReference>
<dbReference type="AlphaFoldDB" id="A0A329LNG5"/>
<keyword evidence="3" id="KW-0731">Sigma factor</keyword>
<dbReference type="InterPro" id="IPR036388">
    <property type="entry name" value="WH-like_DNA-bd_sf"/>
</dbReference>
<dbReference type="InterPro" id="IPR014284">
    <property type="entry name" value="RNA_pol_sigma-70_dom"/>
</dbReference>
<evidence type="ECO:0000259" key="6">
    <source>
        <dbReference type="Pfam" id="PF04542"/>
    </source>
</evidence>
<comment type="similarity">
    <text evidence="1">Belongs to the sigma-70 factor family. ECF subfamily.</text>
</comment>
<organism evidence="8 9">
    <name type="scientific">Paenibacillus contaminans</name>
    <dbReference type="NCBI Taxonomy" id="450362"/>
    <lineage>
        <taxon>Bacteria</taxon>
        <taxon>Bacillati</taxon>
        <taxon>Bacillota</taxon>
        <taxon>Bacilli</taxon>
        <taxon>Bacillales</taxon>
        <taxon>Paenibacillaceae</taxon>
        <taxon>Paenibacillus</taxon>
    </lineage>
</organism>
<dbReference type="EMBL" id="QMFB01000056">
    <property type="protein sequence ID" value="RAV08736.1"/>
    <property type="molecule type" value="Genomic_DNA"/>
</dbReference>
<dbReference type="OrthoDB" id="2732687at2"/>
<dbReference type="PANTHER" id="PTHR43133:SF8">
    <property type="entry name" value="RNA POLYMERASE SIGMA FACTOR HI_1459-RELATED"/>
    <property type="match status" value="1"/>
</dbReference>
<reference evidence="8 9" key="1">
    <citation type="journal article" date="2009" name="Int. J. Syst. Evol. Microbiol.">
        <title>Paenibacillus contaminans sp. nov., isolated from a contaminated laboratory plate.</title>
        <authorList>
            <person name="Chou J.H."/>
            <person name="Lee J.H."/>
            <person name="Lin M.C."/>
            <person name="Chang P.S."/>
            <person name="Arun A.B."/>
            <person name="Young C.C."/>
            <person name="Chen W.M."/>
        </authorList>
    </citation>
    <scope>NUCLEOTIDE SEQUENCE [LARGE SCALE GENOMIC DNA]</scope>
    <source>
        <strain evidence="8 9">CKOBP-6</strain>
    </source>
</reference>
<proteinExistence type="inferred from homology"/>
<evidence type="ECO:0000256" key="1">
    <source>
        <dbReference type="ARBA" id="ARBA00010641"/>
    </source>
</evidence>
<dbReference type="GO" id="GO:0003677">
    <property type="term" value="F:DNA binding"/>
    <property type="evidence" value="ECO:0007669"/>
    <property type="project" value="UniProtKB-KW"/>
</dbReference>
<evidence type="ECO:0000313" key="9">
    <source>
        <dbReference type="Proteomes" id="UP000250369"/>
    </source>
</evidence>
<keyword evidence="4" id="KW-0238">DNA-binding</keyword>
<dbReference type="SUPFAM" id="SSF88946">
    <property type="entry name" value="Sigma2 domain of RNA polymerase sigma factors"/>
    <property type="match status" value="1"/>
</dbReference>
<dbReference type="Gene3D" id="1.10.10.10">
    <property type="entry name" value="Winged helix-like DNA-binding domain superfamily/Winged helix DNA-binding domain"/>
    <property type="match status" value="1"/>
</dbReference>
<dbReference type="GO" id="GO:0006352">
    <property type="term" value="P:DNA-templated transcription initiation"/>
    <property type="evidence" value="ECO:0007669"/>
    <property type="project" value="InterPro"/>
</dbReference>
<sequence>MERYYDSHTRLSPEEIEENVRKIKAGDVDTFRVIVLHFQRHLELYCFHMLKRREEAQDAVQEIFIKAYENIVKYTPTTTFSAWLYKIAYHHCLNLIKKRRRWQELLPFYVIQQLAPHYYGAATDNYLESLLNRITVEEKNILLLRAIEEYSFEEIAVIMGQKAATIRKKYERLRKKMKDHKHIREAISDESVKTTT</sequence>
<name>A0A329LNG5_9BACL</name>
<dbReference type="InterPro" id="IPR039425">
    <property type="entry name" value="RNA_pol_sigma-70-like"/>
</dbReference>
<evidence type="ECO:0000256" key="5">
    <source>
        <dbReference type="ARBA" id="ARBA00023163"/>
    </source>
</evidence>
<evidence type="ECO:0000256" key="3">
    <source>
        <dbReference type="ARBA" id="ARBA00023082"/>
    </source>
</evidence>
<dbReference type="Pfam" id="PF08281">
    <property type="entry name" value="Sigma70_r4_2"/>
    <property type="match status" value="1"/>
</dbReference>
<dbReference type="InterPro" id="IPR007627">
    <property type="entry name" value="RNA_pol_sigma70_r2"/>
</dbReference>
<keyword evidence="9" id="KW-1185">Reference proteome</keyword>
<accession>A0A329LNG5</accession>
<dbReference type="GO" id="GO:0016987">
    <property type="term" value="F:sigma factor activity"/>
    <property type="evidence" value="ECO:0007669"/>
    <property type="project" value="UniProtKB-KW"/>
</dbReference>
<dbReference type="InterPro" id="IPR013249">
    <property type="entry name" value="RNA_pol_sigma70_r4_t2"/>
</dbReference>
<evidence type="ECO:0000313" key="8">
    <source>
        <dbReference type="EMBL" id="RAV08736.1"/>
    </source>
</evidence>
<dbReference type="NCBIfam" id="TIGR02937">
    <property type="entry name" value="sigma70-ECF"/>
    <property type="match status" value="1"/>
</dbReference>
<protein>
    <submittedName>
        <fullName evidence="8">RNA polymerase subunit sigma</fullName>
    </submittedName>
</protein>
<dbReference type="SUPFAM" id="SSF88659">
    <property type="entry name" value="Sigma3 and sigma4 domains of RNA polymerase sigma factors"/>
    <property type="match status" value="1"/>
</dbReference>
<dbReference type="InterPro" id="IPR013325">
    <property type="entry name" value="RNA_pol_sigma_r2"/>
</dbReference>
<feature type="domain" description="RNA polymerase sigma-70 region 2" evidence="6">
    <location>
        <begin position="35"/>
        <end position="101"/>
    </location>
</feature>
<keyword evidence="5" id="KW-0804">Transcription</keyword>
<dbReference type="RefSeq" id="WP_113036772.1">
    <property type="nucleotide sequence ID" value="NZ_QMFB01000056.1"/>
</dbReference>
<feature type="domain" description="RNA polymerase sigma factor 70 region 4 type 2" evidence="7">
    <location>
        <begin position="126"/>
        <end position="177"/>
    </location>
</feature>
<gene>
    <name evidence="8" type="ORF">DQG23_40575</name>
</gene>
<evidence type="ECO:0000256" key="4">
    <source>
        <dbReference type="ARBA" id="ARBA00023125"/>
    </source>
</evidence>
<evidence type="ECO:0000259" key="7">
    <source>
        <dbReference type="Pfam" id="PF08281"/>
    </source>
</evidence>
<keyword evidence="2" id="KW-0805">Transcription regulation</keyword>
<dbReference type="Proteomes" id="UP000250369">
    <property type="component" value="Unassembled WGS sequence"/>
</dbReference>
<dbReference type="Pfam" id="PF04542">
    <property type="entry name" value="Sigma70_r2"/>
    <property type="match status" value="1"/>
</dbReference>
<dbReference type="Gene3D" id="1.10.1740.10">
    <property type="match status" value="1"/>
</dbReference>
<comment type="caution">
    <text evidence="8">The sequence shown here is derived from an EMBL/GenBank/DDBJ whole genome shotgun (WGS) entry which is preliminary data.</text>
</comment>